<evidence type="ECO:0000313" key="3">
    <source>
        <dbReference type="Proteomes" id="UP000282454"/>
    </source>
</evidence>
<dbReference type="AlphaFoldDB" id="A0A421B940"/>
<dbReference type="EMBL" id="RCDD01000001">
    <property type="protein sequence ID" value="RLK60907.1"/>
    <property type="molecule type" value="Genomic_DNA"/>
</dbReference>
<proteinExistence type="predicted"/>
<evidence type="ECO:0000313" key="2">
    <source>
        <dbReference type="EMBL" id="RLK60907.1"/>
    </source>
</evidence>
<name>A0A421B940_9PSEU</name>
<reference evidence="2 3" key="1">
    <citation type="submission" date="2018-10" db="EMBL/GenBank/DDBJ databases">
        <title>Genomic Encyclopedia of Archaeal and Bacterial Type Strains, Phase II (KMG-II): from individual species to whole genera.</title>
        <authorList>
            <person name="Goeker M."/>
        </authorList>
    </citation>
    <scope>NUCLEOTIDE SEQUENCE [LARGE SCALE GENOMIC DNA]</scope>
    <source>
        <strain evidence="2 3">DSM 45657</strain>
    </source>
</reference>
<comment type="caution">
    <text evidence="2">The sequence shown here is derived from an EMBL/GenBank/DDBJ whole genome shotgun (WGS) entry which is preliminary data.</text>
</comment>
<protein>
    <submittedName>
        <fullName evidence="2">Uncharacterized protein</fullName>
    </submittedName>
</protein>
<accession>A0A421B940</accession>
<sequence length="191" mass="19734">MRRGGTVSVQGSSGLLLALLAEASSQGSWTAVVGMPNLGMLAASEAGMAVQRIALVPQPGADLTAVVAALLDGFDIVAVAANRIGDQLARKLSARARSRGAALIAVGPWPGAELELTVAHGRWSGLHDGHGYLGSHSVEVRASGRGAAARPRRTTFTLRGETPLTTPPFEHMFDHGSAAISDNDTAIRRTP</sequence>
<evidence type="ECO:0000256" key="1">
    <source>
        <dbReference type="SAM" id="MobiDB-lite"/>
    </source>
</evidence>
<feature type="region of interest" description="Disordered" evidence="1">
    <location>
        <begin position="159"/>
        <end position="191"/>
    </location>
</feature>
<gene>
    <name evidence="2" type="ORF">CLV68_1421</name>
</gene>
<dbReference type="Proteomes" id="UP000282454">
    <property type="component" value="Unassembled WGS sequence"/>
</dbReference>
<organism evidence="2 3">
    <name type="scientific">Actinokineospora cianjurensis</name>
    <dbReference type="NCBI Taxonomy" id="585224"/>
    <lineage>
        <taxon>Bacteria</taxon>
        <taxon>Bacillati</taxon>
        <taxon>Actinomycetota</taxon>
        <taxon>Actinomycetes</taxon>
        <taxon>Pseudonocardiales</taxon>
        <taxon>Pseudonocardiaceae</taxon>
        <taxon>Actinokineospora</taxon>
    </lineage>
</organism>
<keyword evidence="3" id="KW-1185">Reference proteome</keyword>